<feature type="transmembrane region" description="Helical" evidence="1">
    <location>
        <begin position="58"/>
        <end position="84"/>
    </location>
</feature>
<evidence type="ECO:0000256" key="1">
    <source>
        <dbReference type="SAM" id="Phobius"/>
    </source>
</evidence>
<dbReference type="RefSeq" id="WP_007321732.1">
    <property type="nucleotide sequence ID" value="NZ_BAEE01000045.1"/>
</dbReference>
<keyword evidence="1" id="KW-0812">Transmembrane</keyword>
<name>G7H1D2_9ACTN</name>
<feature type="transmembrane region" description="Helical" evidence="1">
    <location>
        <begin position="114"/>
        <end position="135"/>
    </location>
</feature>
<dbReference type="EMBL" id="BAEE01000045">
    <property type="protein sequence ID" value="GAB09657.1"/>
    <property type="molecule type" value="Genomic_DNA"/>
</dbReference>
<sequence>MCRYTVRALGTSDRLHDVQGWEGIRAKEKQLVWVYVFFGVIAVAALVVGVDAAVHTRYLAAACFVAAAGAAVALLAMTSIVLVFRRRTSPRLERDTSGSFLVDSGRSHVGAWAFFYLLSAIAAGLAAVGIATGRIDYDSASAMSRVVAWSTPVLAVLATTTVVYYFLGFIRFPRVEATAKTLSIGGYRARETAAWTDIAAIDAMLHKNNAGIALRLVDDARADVDVFFPGPFAPTPDRSMTVPLDVYATGTLPLLTLLRFYLDHPEARSELEDGSAHRRLRDGEI</sequence>
<dbReference type="STRING" id="1073574.GOARA_045_00110"/>
<keyword evidence="3" id="KW-1185">Reference proteome</keyword>
<feature type="transmembrane region" description="Helical" evidence="1">
    <location>
        <begin position="147"/>
        <end position="167"/>
    </location>
</feature>
<protein>
    <submittedName>
        <fullName evidence="2">Uncharacterized protein</fullName>
    </submittedName>
</protein>
<dbReference type="OrthoDB" id="4376447at2"/>
<dbReference type="Proteomes" id="UP000035088">
    <property type="component" value="Unassembled WGS sequence"/>
</dbReference>
<dbReference type="AlphaFoldDB" id="G7H1D2"/>
<accession>G7H1D2</accession>
<feature type="transmembrane region" description="Helical" evidence="1">
    <location>
        <begin position="32"/>
        <end position="52"/>
    </location>
</feature>
<evidence type="ECO:0000313" key="2">
    <source>
        <dbReference type="EMBL" id="GAB09657.1"/>
    </source>
</evidence>
<organism evidence="2 3">
    <name type="scientific">Gordonia araii NBRC 100433</name>
    <dbReference type="NCBI Taxonomy" id="1073574"/>
    <lineage>
        <taxon>Bacteria</taxon>
        <taxon>Bacillati</taxon>
        <taxon>Actinomycetota</taxon>
        <taxon>Actinomycetes</taxon>
        <taxon>Mycobacteriales</taxon>
        <taxon>Gordoniaceae</taxon>
        <taxon>Gordonia</taxon>
    </lineage>
</organism>
<keyword evidence="1" id="KW-0472">Membrane</keyword>
<gene>
    <name evidence="2" type="ORF">GOARA_045_00110</name>
</gene>
<comment type="caution">
    <text evidence="2">The sequence shown here is derived from an EMBL/GenBank/DDBJ whole genome shotgun (WGS) entry which is preliminary data.</text>
</comment>
<reference evidence="2 3" key="1">
    <citation type="submission" date="2011-11" db="EMBL/GenBank/DDBJ databases">
        <title>Whole genome shotgun sequence of Gordonia araii NBRC 100433.</title>
        <authorList>
            <person name="Yoshida Y."/>
            <person name="Hosoyama A."/>
            <person name="Tsuchikane K."/>
            <person name="Katsumata H."/>
            <person name="Yamazaki S."/>
            <person name="Fujita N."/>
        </authorList>
    </citation>
    <scope>NUCLEOTIDE SEQUENCE [LARGE SCALE GENOMIC DNA]</scope>
    <source>
        <strain evidence="2 3">NBRC 100433</strain>
    </source>
</reference>
<proteinExistence type="predicted"/>
<evidence type="ECO:0000313" key="3">
    <source>
        <dbReference type="Proteomes" id="UP000035088"/>
    </source>
</evidence>
<keyword evidence="1" id="KW-1133">Transmembrane helix</keyword>